<dbReference type="Proteomes" id="UP000256748">
    <property type="component" value="Unassembled WGS sequence"/>
</dbReference>
<dbReference type="Gene3D" id="3.40.50.300">
    <property type="entry name" value="P-loop containing nucleotide triphosphate hydrolases"/>
    <property type="match status" value="1"/>
</dbReference>
<reference evidence="2 3" key="1">
    <citation type="submission" date="2017-03" db="EMBL/GenBank/DDBJ databases">
        <title>Genome analysis of Rhizobial strains effectives or ineffectives for nitrogen fixation isolated from bean seeds.</title>
        <authorList>
            <person name="Peralta H."/>
            <person name="Aguilar-Vera A."/>
            <person name="Mora Y."/>
            <person name="Vargas-Lagunas C."/>
            <person name="Girard L."/>
            <person name="Mora J."/>
        </authorList>
    </citation>
    <scope>NUCLEOTIDE SEQUENCE [LARGE SCALE GENOMIC DNA]</scope>
    <source>
        <strain evidence="2 3">CCGM5</strain>
    </source>
</reference>
<evidence type="ECO:0000259" key="1">
    <source>
        <dbReference type="Pfam" id="PF13401"/>
    </source>
</evidence>
<dbReference type="InterPro" id="IPR049945">
    <property type="entry name" value="AAA_22"/>
</dbReference>
<accession>A0A3E1BT56</accession>
<comment type="caution">
    <text evidence="2">The sequence shown here is derived from an EMBL/GenBank/DDBJ whole genome shotgun (WGS) entry which is preliminary data.</text>
</comment>
<evidence type="ECO:0000313" key="3">
    <source>
        <dbReference type="Proteomes" id="UP000256748"/>
    </source>
</evidence>
<protein>
    <recommendedName>
        <fullName evidence="1">ORC1/DEAH AAA+ ATPase domain-containing protein</fullName>
    </recommendedName>
</protein>
<proteinExistence type="predicted"/>
<name>A0A3E1BT56_RHILT</name>
<dbReference type="GO" id="GO:0016887">
    <property type="term" value="F:ATP hydrolysis activity"/>
    <property type="evidence" value="ECO:0007669"/>
    <property type="project" value="InterPro"/>
</dbReference>
<dbReference type="AlphaFoldDB" id="A0A3E1BT56"/>
<dbReference type="SUPFAM" id="SSF52540">
    <property type="entry name" value="P-loop containing nucleoside triphosphate hydrolases"/>
    <property type="match status" value="1"/>
</dbReference>
<gene>
    <name evidence="2" type="ORF">B5K10_09200</name>
</gene>
<sequence>MTQFQKDYDAKRSQAAIDRVRGLIGDNRLALADRIAELYDKYIPLDRDVLLREALMASVASLTTPITGKPDKRRIVAVSGRSGAGKTTAVAKHVENIKAMQSYIDDDGVEVHPVIFIDNPSPSTPRLAAIAGLEALGHEPRDGIRENEAWRLFRRLLKVHKVRWVVIDEAQHAIEEATIREAKVIGNAFKTLTQMRDWPVRLILIGVPPLASFLARKQLYNRRTVVPFDSIDADGSTEVIRSVLETIVREHARMEIRIDLEEPGASRAEDDDDPDPKKKYEFLKRLMHACDAEFGSVVQMIRAAVEVAILAEREYVTVEDFMKTYASFSGCRPRKNVFKADNWEELEPSTALLRDDDRAWEEARLKSKGKSATKYGVRPQ</sequence>
<dbReference type="Pfam" id="PF13401">
    <property type="entry name" value="AAA_22"/>
    <property type="match status" value="1"/>
</dbReference>
<dbReference type="EMBL" id="NAOO01000009">
    <property type="protein sequence ID" value="RFB96660.1"/>
    <property type="molecule type" value="Genomic_DNA"/>
</dbReference>
<feature type="domain" description="ORC1/DEAH AAA+ ATPase" evidence="1">
    <location>
        <begin position="72"/>
        <end position="211"/>
    </location>
</feature>
<evidence type="ECO:0000313" key="2">
    <source>
        <dbReference type="EMBL" id="RFB96660.1"/>
    </source>
</evidence>
<organism evidence="2 3">
    <name type="scientific">Rhizobium leguminosarum bv. trifolii</name>
    <dbReference type="NCBI Taxonomy" id="386"/>
    <lineage>
        <taxon>Bacteria</taxon>
        <taxon>Pseudomonadati</taxon>
        <taxon>Pseudomonadota</taxon>
        <taxon>Alphaproteobacteria</taxon>
        <taxon>Hyphomicrobiales</taxon>
        <taxon>Rhizobiaceae</taxon>
        <taxon>Rhizobium/Agrobacterium group</taxon>
        <taxon>Rhizobium</taxon>
    </lineage>
</organism>
<dbReference type="RefSeq" id="WP_116273090.1">
    <property type="nucleotide sequence ID" value="NZ_KZ859521.1"/>
</dbReference>
<dbReference type="InterPro" id="IPR027417">
    <property type="entry name" value="P-loop_NTPase"/>
</dbReference>